<evidence type="ECO:0000256" key="2">
    <source>
        <dbReference type="ARBA" id="ARBA00022723"/>
    </source>
</evidence>
<dbReference type="EMBL" id="JBBKZT010000013">
    <property type="protein sequence ID" value="MEJ8850149.1"/>
    <property type="molecule type" value="Genomic_DNA"/>
</dbReference>
<dbReference type="InterPro" id="IPR015813">
    <property type="entry name" value="Pyrv/PenolPyrv_kinase-like_dom"/>
</dbReference>
<keyword evidence="3" id="KW-0460">Magnesium</keyword>
<protein>
    <submittedName>
        <fullName evidence="5">CoA ester lyase</fullName>
    </submittedName>
</protein>
<dbReference type="InterPro" id="IPR011206">
    <property type="entry name" value="Citrate_lyase_beta/mcl1/mcl2"/>
</dbReference>
<gene>
    <name evidence="5" type="ORF">WKW82_26125</name>
</gene>
<evidence type="ECO:0000313" key="5">
    <source>
        <dbReference type="EMBL" id="MEJ8850149.1"/>
    </source>
</evidence>
<dbReference type="PANTHER" id="PTHR32308:SF10">
    <property type="entry name" value="CITRATE LYASE SUBUNIT BETA"/>
    <property type="match status" value="1"/>
</dbReference>
<feature type="domain" description="HpcH/HpaI aldolase/citrate lyase" evidence="4">
    <location>
        <begin position="14"/>
        <end position="215"/>
    </location>
</feature>
<evidence type="ECO:0000256" key="3">
    <source>
        <dbReference type="ARBA" id="ARBA00022842"/>
    </source>
</evidence>
<name>A0ABU8WRW3_9BURK</name>
<comment type="caution">
    <text evidence="5">The sequence shown here is derived from an EMBL/GenBank/DDBJ whole genome shotgun (WGS) entry which is preliminary data.</text>
</comment>
<keyword evidence="2" id="KW-0479">Metal-binding</keyword>
<dbReference type="GO" id="GO:0016829">
    <property type="term" value="F:lyase activity"/>
    <property type="evidence" value="ECO:0007669"/>
    <property type="project" value="UniProtKB-KW"/>
</dbReference>
<accession>A0ABU8WRW3</accession>
<keyword evidence="6" id="KW-1185">Reference proteome</keyword>
<evidence type="ECO:0000256" key="1">
    <source>
        <dbReference type="ARBA" id="ARBA00001946"/>
    </source>
</evidence>
<organism evidence="5 6">
    <name type="scientific">Variovorax rhizosphaerae</name>
    <dbReference type="NCBI Taxonomy" id="1836200"/>
    <lineage>
        <taxon>Bacteria</taxon>
        <taxon>Pseudomonadati</taxon>
        <taxon>Pseudomonadota</taxon>
        <taxon>Betaproteobacteria</taxon>
        <taxon>Burkholderiales</taxon>
        <taxon>Comamonadaceae</taxon>
        <taxon>Variovorax</taxon>
    </lineage>
</organism>
<dbReference type="Pfam" id="PF03328">
    <property type="entry name" value="HpcH_HpaI"/>
    <property type="match status" value="1"/>
</dbReference>
<reference evidence="5 6" key="1">
    <citation type="submission" date="2024-03" db="EMBL/GenBank/DDBJ databases">
        <title>Novel species of the genus Variovorax.</title>
        <authorList>
            <person name="Liu Q."/>
            <person name="Xin Y.-H."/>
        </authorList>
    </citation>
    <scope>NUCLEOTIDE SEQUENCE [LARGE SCALE GENOMIC DNA]</scope>
    <source>
        <strain evidence="5 6">KACC 18900</strain>
    </source>
</reference>
<comment type="cofactor">
    <cofactor evidence="1">
        <name>Mg(2+)</name>
        <dbReference type="ChEBI" id="CHEBI:18420"/>
    </cofactor>
</comment>
<proteinExistence type="predicted"/>
<dbReference type="InterPro" id="IPR040442">
    <property type="entry name" value="Pyrv_kinase-like_dom_sf"/>
</dbReference>
<evidence type="ECO:0000259" key="4">
    <source>
        <dbReference type="Pfam" id="PF03328"/>
    </source>
</evidence>
<sequence length="278" mass="28975">MSSSSESPLHGIARSLLFVPGDRPERFDKALASGTHAVILDLEDAVAPSAKVQAREAVGAWLAAGGQAIVRINAIDTEWHADDLRLVQAMPGAGVMLPKADAASMAGVANALRGRPVIALVETVAGYLGLRQLCATPGLQRLAFGSVDFAVESGIADEGDAMTAIRTQIALESCHARLAAPIDGVSLEFTDEARMRADALRSRQLGFGGKLCIHPRQVSAVNAAFLPTAAELQWATRVLAAFEASQGAATAVDGKMIDKPVVERARRIVAGSQPPVAA</sequence>
<dbReference type="RefSeq" id="WP_340345379.1">
    <property type="nucleotide sequence ID" value="NZ_JBBKZT010000013.1"/>
</dbReference>
<dbReference type="Gene3D" id="3.20.20.60">
    <property type="entry name" value="Phosphoenolpyruvate-binding domains"/>
    <property type="match status" value="1"/>
</dbReference>
<keyword evidence="5" id="KW-0456">Lyase</keyword>
<dbReference type="InterPro" id="IPR005000">
    <property type="entry name" value="Aldolase/citrate-lyase_domain"/>
</dbReference>
<dbReference type="PANTHER" id="PTHR32308">
    <property type="entry name" value="LYASE BETA SUBUNIT, PUTATIVE (AFU_ORTHOLOGUE AFUA_4G13030)-RELATED"/>
    <property type="match status" value="1"/>
</dbReference>
<evidence type="ECO:0000313" key="6">
    <source>
        <dbReference type="Proteomes" id="UP001385892"/>
    </source>
</evidence>
<dbReference type="SUPFAM" id="SSF51621">
    <property type="entry name" value="Phosphoenolpyruvate/pyruvate domain"/>
    <property type="match status" value="1"/>
</dbReference>
<dbReference type="Proteomes" id="UP001385892">
    <property type="component" value="Unassembled WGS sequence"/>
</dbReference>
<dbReference type="PIRSF" id="PIRSF015582">
    <property type="entry name" value="Cit_lyase_B"/>
    <property type="match status" value="1"/>
</dbReference>